<dbReference type="PANTHER" id="PTHR47098">
    <property type="entry name" value="PROTEIN MAK32"/>
    <property type="match status" value="1"/>
</dbReference>
<comment type="caution">
    <text evidence="2">The sequence shown here is derived from an EMBL/GenBank/DDBJ whole genome shotgun (WGS) entry which is preliminary data.</text>
</comment>
<dbReference type="OrthoDB" id="497927at2759"/>
<sequence>MLLLDELRFPNGSKVIDVPGGSGLYGQATLGARLFKSGSMASDVGCIVIAGNDLPESAVDLLKSWEMTLLLVRDADKPCTRGLLQYEDDAFGPAHLGESSLVFASSFHFLAVPEDLEIQVSMLLRMREELGVTERPLIVWEPAPLGCDSVNLASHLKACRLVDVFSPNRSELRYLIEGKTESEVEFSPSAVEAQARTFLEAGIGPNGDGLAIIRSGEHGVLTMSNNIKAEWFPAYYEKGATEVIDATGAGNTFVGAFAVAFQETKNRKEASLRAAVAASFALEQFGPPKLTASSGSSGELWNGTDVLSRLRDFKTRIYERDI</sequence>
<keyword evidence="3" id="KW-1185">Reference proteome</keyword>
<gene>
    <name evidence="2" type="ORF">FHL15_005362</name>
</gene>
<evidence type="ECO:0000313" key="3">
    <source>
        <dbReference type="Proteomes" id="UP000319160"/>
    </source>
</evidence>
<protein>
    <recommendedName>
        <fullName evidence="1">Carbohydrate kinase PfkB domain-containing protein</fullName>
    </recommendedName>
</protein>
<organism evidence="2 3">
    <name type="scientific">Xylaria flabelliformis</name>
    <dbReference type="NCBI Taxonomy" id="2512241"/>
    <lineage>
        <taxon>Eukaryota</taxon>
        <taxon>Fungi</taxon>
        <taxon>Dikarya</taxon>
        <taxon>Ascomycota</taxon>
        <taxon>Pezizomycotina</taxon>
        <taxon>Sordariomycetes</taxon>
        <taxon>Xylariomycetidae</taxon>
        <taxon>Xylariales</taxon>
        <taxon>Xylariaceae</taxon>
        <taxon>Xylaria</taxon>
    </lineage>
</organism>
<dbReference type="PANTHER" id="PTHR47098:SF1">
    <property type="entry name" value="PFKB FAMILY CARBOHYDRATE KINASE SUPERFAMILY (AFU_ORTHOLOGUE AFUA_4G09500)"/>
    <property type="match status" value="1"/>
</dbReference>
<dbReference type="EMBL" id="VFLP01000027">
    <property type="protein sequence ID" value="TRX93686.1"/>
    <property type="molecule type" value="Genomic_DNA"/>
</dbReference>
<name>A0A553I0G2_9PEZI</name>
<dbReference type="SUPFAM" id="SSF53613">
    <property type="entry name" value="Ribokinase-like"/>
    <property type="match status" value="1"/>
</dbReference>
<evidence type="ECO:0000259" key="1">
    <source>
        <dbReference type="Pfam" id="PF00294"/>
    </source>
</evidence>
<dbReference type="Gene3D" id="3.40.1190.20">
    <property type="match status" value="1"/>
</dbReference>
<dbReference type="AlphaFoldDB" id="A0A553I0G2"/>
<dbReference type="InterPro" id="IPR029056">
    <property type="entry name" value="Ribokinase-like"/>
</dbReference>
<dbReference type="Pfam" id="PF00294">
    <property type="entry name" value="PfkB"/>
    <property type="match status" value="1"/>
</dbReference>
<proteinExistence type="predicted"/>
<reference evidence="3" key="1">
    <citation type="submission" date="2019-06" db="EMBL/GenBank/DDBJ databases">
        <title>Draft genome sequence of the griseofulvin-producing fungus Xylaria cubensis strain G536.</title>
        <authorList>
            <person name="Mead M.E."/>
            <person name="Raja H.A."/>
            <person name="Steenwyk J.L."/>
            <person name="Knowles S.L."/>
            <person name="Oberlies N.H."/>
            <person name="Rokas A."/>
        </authorList>
    </citation>
    <scope>NUCLEOTIDE SEQUENCE [LARGE SCALE GENOMIC DNA]</scope>
    <source>
        <strain evidence="3">G536</strain>
    </source>
</reference>
<feature type="domain" description="Carbohydrate kinase PfkB" evidence="1">
    <location>
        <begin position="154"/>
        <end position="286"/>
    </location>
</feature>
<dbReference type="STRING" id="2512241.A0A553I0G2"/>
<evidence type="ECO:0000313" key="2">
    <source>
        <dbReference type="EMBL" id="TRX93686.1"/>
    </source>
</evidence>
<dbReference type="InterPro" id="IPR011611">
    <property type="entry name" value="PfkB_dom"/>
</dbReference>
<accession>A0A553I0G2</accession>
<dbReference type="Proteomes" id="UP000319160">
    <property type="component" value="Unassembled WGS sequence"/>
</dbReference>